<dbReference type="VEuPathDB" id="FungiDB:PABG_02934"/>
<dbReference type="AlphaFoldDB" id="A0A1D2J6X9"/>
<gene>
    <name evidence="4" type="ORF">ACO22_06636</name>
</gene>
<proteinExistence type="predicted"/>
<dbReference type="FunFam" id="1.10.8.270:FF:000031">
    <property type="entry name" value="TBC1 domain family member 5"/>
    <property type="match status" value="1"/>
</dbReference>
<dbReference type="VEuPathDB" id="FungiDB:PADG_01450"/>
<dbReference type="InterPro" id="IPR035969">
    <property type="entry name" value="Rab-GAP_TBC_sf"/>
</dbReference>
<evidence type="ECO:0000256" key="2">
    <source>
        <dbReference type="SAM" id="MobiDB-lite"/>
    </source>
</evidence>
<dbReference type="Pfam" id="PF00566">
    <property type="entry name" value="RabGAP-TBC"/>
    <property type="match status" value="1"/>
</dbReference>
<feature type="region of interest" description="Disordered" evidence="2">
    <location>
        <begin position="662"/>
        <end position="712"/>
    </location>
</feature>
<dbReference type="InterPro" id="IPR000195">
    <property type="entry name" value="Rab-GAP-TBC_dom"/>
</dbReference>
<sequence>MKAVDEARKRWDSLFNANSSLAELKQSSRNKDGSNPCEDGLRSVGNLNSGQAFLLHQTVDTSSWPGKISDSRAAYLSLREHFLKYINHPNDLPSTADPLAEDDESPWQSLRRDEAIRAEIHQDVERCMQENCFFREPTTKARMLDILFVYTKLNPDLGYRQGMHELLAPILWVLEHDAINKELIQTTTPPADDGDIMLQVLDSDYVEHDAFTIFCAIMQTAKLFYEQEPKRFPGGQSDVSPIVARSRYIHQVVLRVVDLELANHLQSTDILPQIFLTRWIRLLFGREFPFKEVLSIWDMLFAENMRIELIDAICVAMLLRIRWQLLDADYSSSLRLLLQYPSPMPYKPITFVEDALFLEQNQDCEGATLLIQKYSGKTPDPNKQWKPRSSLTVPLFTPRRKKSTSRERGPVSSGSTSPSVSSVRIHQRRLDSLFQDVSEGLHRRTEGWGVTNAVRGAMVEARRNIQSIQSSASTPQLLQTESSSRESTDSPPMNFATERELNDRISALEIRNQALARMLGNAINELRIQQEDPSKSTTEAMDLALAKIQFVQVYLEDPTIPIPEETKPTTWAAVSAHSSEPVLGEHVKVATTALAKKESNPPNGEQRPEKKSPLHPFTETRVSEVENMSKPVSFRSPPTMRAPLSESSFSWMLGDDKLRSGLITSVLPPPEQNRNSATLFGDARGDGKKNVTGDEEEGVLLNRLRRGPEKPR</sequence>
<organism evidence="4 5">
    <name type="scientific">Paracoccidioides brasiliensis</name>
    <dbReference type="NCBI Taxonomy" id="121759"/>
    <lineage>
        <taxon>Eukaryota</taxon>
        <taxon>Fungi</taxon>
        <taxon>Dikarya</taxon>
        <taxon>Ascomycota</taxon>
        <taxon>Pezizomycotina</taxon>
        <taxon>Eurotiomycetes</taxon>
        <taxon>Eurotiomycetidae</taxon>
        <taxon>Onygenales</taxon>
        <taxon>Ajellomycetaceae</taxon>
        <taxon>Paracoccidioides</taxon>
    </lineage>
</organism>
<dbReference type="SMART" id="SM00164">
    <property type="entry name" value="TBC"/>
    <property type="match status" value="1"/>
</dbReference>
<protein>
    <recommendedName>
        <fullName evidence="3">Rab-GAP TBC domain-containing protein</fullName>
    </recommendedName>
</protein>
<dbReference type="GO" id="GO:0005096">
    <property type="term" value="F:GTPase activator activity"/>
    <property type="evidence" value="ECO:0007669"/>
    <property type="project" value="UniProtKB-KW"/>
</dbReference>
<feature type="domain" description="Rab-GAP TBC" evidence="3">
    <location>
        <begin position="97"/>
        <end position="304"/>
    </location>
</feature>
<evidence type="ECO:0000313" key="5">
    <source>
        <dbReference type="Proteomes" id="UP000242814"/>
    </source>
</evidence>
<dbReference type="Gene3D" id="1.10.8.270">
    <property type="entry name" value="putative rabgap domain of human tbc1 domain family member 14 like domains"/>
    <property type="match status" value="1"/>
</dbReference>
<dbReference type="Proteomes" id="UP000242814">
    <property type="component" value="Unassembled WGS sequence"/>
</dbReference>
<dbReference type="PROSITE" id="PS50086">
    <property type="entry name" value="TBC_RABGAP"/>
    <property type="match status" value="1"/>
</dbReference>
<accession>A0A1D2J6X9</accession>
<keyword evidence="1" id="KW-0343">GTPase activation</keyword>
<feature type="compositionally biased region" description="Polar residues" evidence="2">
    <location>
        <begin position="467"/>
        <end position="482"/>
    </location>
</feature>
<reference evidence="4 5" key="1">
    <citation type="submission" date="2016-06" db="EMBL/GenBank/DDBJ databases">
        <authorList>
            <person name="Kjaerup R.B."/>
            <person name="Dalgaard T.S."/>
            <person name="Juul-Madsen H.R."/>
        </authorList>
    </citation>
    <scope>NUCLEOTIDE SEQUENCE [LARGE SCALE GENOMIC DNA]</scope>
    <source>
        <strain evidence="4 5">Pb300</strain>
    </source>
</reference>
<feature type="compositionally biased region" description="Low complexity" evidence="2">
    <location>
        <begin position="410"/>
        <end position="423"/>
    </location>
</feature>
<feature type="region of interest" description="Disordered" evidence="2">
    <location>
        <begin position="396"/>
        <end position="424"/>
    </location>
</feature>
<dbReference type="FunFam" id="1.10.472.80:FF:000038">
    <property type="entry name" value="TBC1 domain family member 5"/>
    <property type="match status" value="1"/>
</dbReference>
<feature type="region of interest" description="Disordered" evidence="2">
    <location>
        <begin position="467"/>
        <end position="495"/>
    </location>
</feature>
<feature type="region of interest" description="Disordered" evidence="2">
    <location>
        <begin position="595"/>
        <end position="641"/>
    </location>
</feature>
<comment type="caution">
    <text evidence="4">The sequence shown here is derived from an EMBL/GenBank/DDBJ whole genome shotgun (WGS) entry which is preliminary data.</text>
</comment>
<dbReference type="EMBL" id="LZYO01000374">
    <property type="protein sequence ID" value="ODH14216.1"/>
    <property type="molecule type" value="Genomic_DNA"/>
</dbReference>
<dbReference type="Gene3D" id="1.10.472.80">
    <property type="entry name" value="Ypt/Rab-GAP domain of gyp1p, domain 3"/>
    <property type="match status" value="1"/>
</dbReference>
<evidence type="ECO:0000313" key="4">
    <source>
        <dbReference type="EMBL" id="ODH14216.1"/>
    </source>
</evidence>
<dbReference type="SUPFAM" id="SSF47923">
    <property type="entry name" value="Ypt/Rab-GAP domain of gyp1p"/>
    <property type="match status" value="2"/>
</dbReference>
<name>A0A1D2J6X9_PARBR</name>
<feature type="compositionally biased region" description="Basic and acidic residues" evidence="2">
    <location>
        <begin position="683"/>
        <end position="692"/>
    </location>
</feature>
<evidence type="ECO:0000256" key="1">
    <source>
        <dbReference type="ARBA" id="ARBA00022468"/>
    </source>
</evidence>
<evidence type="ECO:0000259" key="3">
    <source>
        <dbReference type="PROSITE" id="PS50086"/>
    </source>
</evidence>
<dbReference type="PANTHER" id="PTHR22957">
    <property type="entry name" value="TBC1 DOMAIN FAMILY MEMBER GTPASE-ACTIVATING PROTEIN"/>
    <property type="match status" value="1"/>
</dbReference>
<dbReference type="PANTHER" id="PTHR22957:SF337">
    <property type="entry name" value="TBC1 DOMAIN FAMILY MEMBER 5"/>
    <property type="match status" value="1"/>
</dbReference>